<dbReference type="EMBL" id="CP042909">
    <property type="protein sequence ID" value="QJA06433.1"/>
    <property type="molecule type" value="Genomic_DNA"/>
</dbReference>
<dbReference type="InterPro" id="IPR036866">
    <property type="entry name" value="RibonucZ/Hydroxyglut_hydro"/>
</dbReference>
<dbReference type="GO" id="GO:0016787">
    <property type="term" value="F:hydrolase activity"/>
    <property type="evidence" value="ECO:0007669"/>
    <property type="project" value="UniProtKB-KW"/>
</dbReference>
<dbReference type="AlphaFoldDB" id="A0A6H1WTA3"/>
<dbReference type="PANTHER" id="PTHR42663:SF6">
    <property type="entry name" value="HYDROLASE C777.06C-RELATED"/>
    <property type="match status" value="1"/>
</dbReference>
<sequence>MALIKFLGTAGARYVVARQLRASGGVYLESEGTRLVLDPGPGTLVYMAKEGLRVEKLHGIVVTHGHLDHAADLNILVDALTEGGLKRRGRVFLPREALYGENAVLLPYLRPYLEEIQILTPQTDYRLGNLSFCTSVRHHHPAETYGVIFELGGKRVGFMVDTLYFPKLLESYRGCQVLVLNVVRYKPHPSPEVQHLCVAHVREILEHLKPERAVLTHFGMTMIRANPKQVAQRLTKETGVPVVAAWDGMVLEL</sequence>
<accession>A0A6H1WTA3</accession>
<dbReference type="PANTHER" id="PTHR42663">
    <property type="entry name" value="HYDROLASE C777.06C-RELATED-RELATED"/>
    <property type="match status" value="1"/>
</dbReference>
<evidence type="ECO:0000259" key="1">
    <source>
        <dbReference type="Pfam" id="PF12706"/>
    </source>
</evidence>
<dbReference type="CDD" id="cd07741">
    <property type="entry name" value="metallo-hydrolase-like_MBL-fold"/>
    <property type="match status" value="1"/>
</dbReference>
<evidence type="ECO:0000313" key="2">
    <source>
        <dbReference type="EMBL" id="QJA06433.1"/>
    </source>
</evidence>
<dbReference type="InterPro" id="IPR001279">
    <property type="entry name" value="Metallo-B-lactamas"/>
</dbReference>
<dbReference type="SUPFAM" id="SSF56281">
    <property type="entry name" value="Metallo-hydrolase/oxidoreductase"/>
    <property type="match status" value="1"/>
</dbReference>
<gene>
    <name evidence="2" type="ORF">FVE67_06285</name>
</gene>
<organism evidence="2 3">
    <name type="scientific">Thermosulfurimonas marina</name>
    <dbReference type="NCBI Taxonomy" id="2047767"/>
    <lineage>
        <taxon>Bacteria</taxon>
        <taxon>Pseudomonadati</taxon>
        <taxon>Thermodesulfobacteriota</taxon>
        <taxon>Thermodesulfobacteria</taxon>
        <taxon>Thermodesulfobacteriales</taxon>
        <taxon>Thermodesulfobacteriaceae</taxon>
        <taxon>Thermosulfurimonas</taxon>
    </lineage>
</organism>
<name>A0A6H1WTA3_9BACT</name>
<dbReference type="Pfam" id="PF12706">
    <property type="entry name" value="Lactamase_B_2"/>
    <property type="match status" value="1"/>
</dbReference>
<dbReference type="KEGG" id="tmai:FVE67_06285"/>
<proteinExistence type="predicted"/>
<dbReference type="RefSeq" id="WP_168719783.1">
    <property type="nucleotide sequence ID" value="NZ_CP042909.1"/>
</dbReference>
<keyword evidence="2" id="KW-0378">Hydrolase</keyword>
<keyword evidence="3" id="KW-1185">Reference proteome</keyword>
<dbReference type="Proteomes" id="UP000501253">
    <property type="component" value="Chromosome"/>
</dbReference>
<dbReference type="Gene3D" id="3.60.15.10">
    <property type="entry name" value="Ribonuclease Z/Hydroxyacylglutathione hydrolase-like"/>
    <property type="match status" value="1"/>
</dbReference>
<evidence type="ECO:0000313" key="3">
    <source>
        <dbReference type="Proteomes" id="UP000501253"/>
    </source>
</evidence>
<protein>
    <submittedName>
        <fullName evidence="2">MBL fold metallo-hydrolase</fullName>
    </submittedName>
</protein>
<reference evidence="2 3" key="1">
    <citation type="submission" date="2019-08" db="EMBL/GenBank/DDBJ databases">
        <title>Complete genome sequence of Thermosulfurimonas marina SU872T, an anaerobic thermophilic chemolithoautotrophic bacterium isolated from a shallow marine hydrothermal vent.</title>
        <authorList>
            <person name="Allioux M."/>
            <person name="Jebbar M."/>
            <person name="Slobodkina G."/>
            <person name="Slobodkin A."/>
            <person name="Moalic Y."/>
            <person name="Frolova A."/>
            <person name="Shao Z."/>
            <person name="Alain K."/>
        </authorList>
    </citation>
    <scope>NUCLEOTIDE SEQUENCE [LARGE SCALE GENOMIC DNA]</scope>
    <source>
        <strain evidence="2 3">SU872</strain>
    </source>
</reference>
<feature type="domain" description="Metallo-beta-lactamase" evidence="1">
    <location>
        <begin position="33"/>
        <end position="218"/>
    </location>
</feature>